<accession>A0ACC1D3J0</accession>
<comment type="caution">
    <text evidence="1">The sequence shown here is derived from an EMBL/GenBank/DDBJ whole genome shotgun (WGS) entry which is preliminary data.</text>
</comment>
<proteinExistence type="predicted"/>
<evidence type="ECO:0000313" key="1">
    <source>
        <dbReference type="EMBL" id="KAJ0178440.1"/>
    </source>
</evidence>
<sequence length="139" mass="15897">MSTQDAILDLTSTITEEIDKGNKCLVAFLDLKKAFDTVSIPLLIRRLERIGFQAITSLDSDSWIQSINEELQAHEQNGTWELVEKPSDIKVIGYVRSYYTTNKTRRTHEMRPFRPHSVLGPAYLLVSFAVSINLHVFRS</sequence>
<organism evidence="1 2">
    <name type="scientific">Dendrolimus kikuchii</name>
    <dbReference type="NCBI Taxonomy" id="765133"/>
    <lineage>
        <taxon>Eukaryota</taxon>
        <taxon>Metazoa</taxon>
        <taxon>Ecdysozoa</taxon>
        <taxon>Arthropoda</taxon>
        <taxon>Hexapoda</taxon>
        <taxon>Insecta</taxon>
        <taxon>Pterygota</taxon>
        <taxon>Neoptera</taxon>
        <taxon>Endopterygota</taxon>
        <taxon>Lepidoptera</taxon>
        <taxon>Glossata</taxon>
        <taxon>Ditrysia</taxon>
        <taxon>Bombycoidea</taxon>
        <taxon>Lasiocampidae</taxon>
        <taxon>Dendrolimus</taxon>
    </lineage>
</organism>
<protein>
    <submittedName>
        <fullName evidence="1">Uncharacterized protein</fullName>
    </submittedName>
</protein>
<name>A0ACC1D3J0_9NEOP</name>
<evidence type="ECO:0000313" key="2">
    <source>
        <dbReference type="Proteomes" id="UP000824533"/>
    </source>
</evidence>
<dbReference type="Proteomes" id="UP000824533">
    <property type="component" value="Linkage Group LG10"/>
</dbReference>
<gene>
    <name evidence="1" type="ORF">K1T71_006263</name>
</gene>
<dbReference type="EMBL" id="CM034396">
    <property type="protein sequence ID" value="KAJ0178440.1"/>
    <property type="molecule type" value="Genomic_DNA"/>
</dbReference>
<reference evidence="1 2" key="1">
    <citation type="journal article" date="2021" name="Front. Genet.">
        <title>Chromosome-Level Genome Assembly Reveals Significant Gene Expansion in the Toll and IMD Signaling Pathways of Dendrolimus kikuchii.</title>
        <authorList>
            <person name="Zhou J."/>
            <person name="Wu P."/>
            <person name="Xiong Z."/>
            <person name="Liu N."/>
            <person name="Zhao N."/>
            <person name="Ji M."/>
            <person name="Qiu Y."/>
            <person name="Yang B."/>
        </authorList>
    </citation>
    <scope>NUCLEOTIDE SEQUENCE [LARGE SCALE GENOMIC DNA]</scope>
    <source>
        <strain evidence="1">Ann1</strain>
    </source>
</reference>
<keyword evidence="2" id="KW-1185">Reference proteome</keyword>